<evidence type="ECO:0000313" key="7">
    <source>
        <dbReference type="EMBL" id="PRY48538.1"/>
    </source>
</evidence>
<keyword evidence="8" id="KW-1185">Reference proteome</keyword>
<feature type="domain" description="O-methyltransferase dimerisation" evidence="6">
    <location>
        <begin position="51"/>
        <end position="116"/>
    </location>
</feature>
<keyword evidence="1 7" id="KW-0489">Methyltransferase</keyword>
<evidence type="ECO:0000259" key="6">
    <source>
        <dbReference type="Pfam" id="PF08100"/>
    </source>
</evidence>
<proteinExistence type="predicted"/>
<dbReference type="RefSeq" id="WP_106278269.1">
    <property type="nucleotide sequence ID" value="NZ_PVTG01000009.1"/>
</dbReference>
<dbReference type="InterPro" id="IPR029063">
    <property type="entry name" value="SAM-dependent_MTases_sf"/>
</dbReference>
<feature type="domain" description="O-methyltransferase C-terminal" evidence="5">
    <location>
        <begin position="144"/>
        <end position="348"/>
    </location>
</feature>
<evidence type="ECO:0000259" key="5">
    <source>
        <dbReference type="Pfam" id="PF00891"/>
    </source>
</evidence>
<dbReference type="OrthoDB" id="4145676at2"/>
<dbReference type="SUPFAM" id="SSF53335">
    <property type="entry name" value="S-adenosyl-L-methionine-dependent methyltransferases"/>
    <property type="match status" value="1"/>
</dbReference>
<dbReference type="PIRSF" id="PIRSF005739">
    <property type="entry name" value="O-mtase"/>
    <property type="match status" value="1"/>
</dbReference>
<dbReference type="InterPro" id="IPR036388">
    <property type="entry name" value="WH-like_DNA-bd_sf"/>
</dbReference>
<gene>
    <name evidence="7" type="ORF">LY71_109175</name>
</gene>
<dbReference type="Pfam" id="PF08100">
    <property type="entry name" value="Dimerisation"/>
    <property type="match status" value="1"/>
</dbReference>
<keyword evidence="2 7" id="KW-0808">Transferase</keyword>
<organism evidence="7 8">
    <name type="scientific">Geodermatophilus tzadiensis</name>
    <dbReference type="NCBI Taxonomy" id="1137988"/>
    <lineage>
        <taxon>Bacteria</taxon>
        <taxon>Bacillati</taxon>
        <taxon>Actinomycetota</taxon>
        <taxon>Actinomycetes</taxon>
        <taxon>Geodermatophilales</taxon>
        <taxon>Geodermatophilaceae</taxon>
        <taxon>Geodermatophilus</taxon>
    </lineage>
</organism>
<dbReference type="Gene3D" id="1.10.287.1350">
    <property type="match status" value="1"/>
</dbReference>
<evidence type="ECO:0000256" key="4">
    <source>
        <dbReference type="PIRSR" id="PIRSR005739-1"/>
    </source>
</evidence>
<dbReference type="InterPro" id="IPR036390">
    <property type="entry name" value="WH_DNA-bd_sf"/>
</dbReference>
<accession>A0A2T0TSM4</accession>
<dbReference type="PANTHER" id="PTHR43712:SF2">
    <property type="entry name" value="O-METHYLTRANSFERASE CICE"/>
    <property type="match status" value="1"/>
</dbReference>
<dbReference type="AlphaFoldDB" id="A0A2T0TSM4"/>
<evidence type="ECO:0000256" key="3">
    <source>
        <dbReference type="ARBA" id="ARBA00022691"/>
    </source>
</evidence>
<dbReference type="Gene3D" id="3.40.50.150">
    <property type="entry name" value="Vaccinia Virus protein VP39"/>
    <property type="match status" value="1"/>
</dbReference>
<feature type="active site" description="Proton acceptor" evidence="4">
    <location>
        <position position="277"/>
    </location>
</feature>
<comment type="caution">
    <text evidence="7">The sequence shown here is derived from an EMBL/GenBank/DDBJ whole genome shotgun (WGS) entry which is preliminary data.</text>
</comment>
<name>A0A2T0TSM4_9ACTN</name>
<sequence>MTQPESLPSSPTPEADLVDVSGSADSGRMAVEDHGDVLAVMGMLRGQGLARAVETAAELGVADLVATGPRSVDELAEATGSHAPSLYRLLRALAAHGVFEELEGQRFAQTPRSATLSSTHPTSLRDVARLFGSEWQWRSWGAFPHSIRTGRPSVDAVYGMSLWQYFDEVDPAAGAVFDAAMTGESRRLVTAILAACDFSRFSTVVDVGGGRGHLLAAVLQTHQRLRGVLFDRPSTVAAPHDGLRAPGVAERVEAVAGSFFDRVPPGADAYLLKLVLHDWDDEMAGKILGRLREAVPTHGRLLVVERVLSRETDLPGTALLDLAMLKNHAGRERTEDEFRALLSSAGFELTHVVPAGPVCILEARTR</sequence>
<evidence type="ECO:0000313" key="8">
    <source>
        <dbReference type="Proteomes" id="UP000239210"/>
    </source>
</evidence>
<reference evidence="7 8" key="1">
    <citation type="submission" date="2018-03" db="EMBL/GenBank/DDBJ databases">
        <title>Genomic Encyclopedia of Archaeal and Bacterial Type Strains, Phase II (KMG-II): from individual species to whole genera.</title>
        <authorList>
            <person name="Goeker M."/>
        </authorList>
    </citation>
    <scope>NUCLEOTIDE SEQUENCE [LARGE SCALE GENOMIC DNA]</scope>
    <source>
        <strain evidence="7 8">DSM 45416</strain>
    </source>
</reference>
<dbReference type="PANTHER" id="PTHR43712">
    <property type="entry name" value="PUTATIVE (AFU_ORTHOLOGUE AFUA_4G14580)-RELATED"/>
    <property type="match status" value="1"/>
</dbReference>
<keyword evidence="3" id="KW-0949">S-adenosyl-L-methionine</keyword>
<dbReference type="InterPro" id="IPR001077">
    <property type="entry name" value="COMT_C"/>
</dbReference>
<dbReference type="GO" id="GO:0008171">
    <property type="term" value="F:O-methyltransferase activity"/>
    <property type="evidence" value="ECO:0007669"/>
    <property type="project" value="InterPro"/>
</dbReference>
<dbReference type="InterPro" id="IPR016461">
    <property type="entry name" value="COMT-like"/>
</dbReference>
<dbReference type="Proteomes" id="UP000239210">
    <property type="component" value="Unassembled WGS sequence"/>
</dbReference>
<evidence type="ECO:0000256" key="2">
    <source>
        <dbReference type="ARBA" id="ARBA00022679"/>
    </source>
</evidence>
<dbReference type="SUPFAM" id="SSF46785">
    <property type="entry name" value="Winged helix' DNA-binding domain"/>
    <property type="match status" value="1"/>
</dbReference>
<evidence type="ECO:0000256" key="1">
    <source>
        <dbReference type="ARBA" id="ARBA00022603"/>
    </source>
</evidence>
<dbReference type="EMBL" id="PVTG01000009">
    <property type="protein sequence ID" value="PRY48538.1"/>
    <property type="molecule type" value="Genomic_DNA"/>
</dbReference>
<dbReference type="PROSITE" id="PS51683">
    <property type="entry name" value="SAM_OMT_II"/>
    <property type="match status" value="1"/>
</dbReference>
<dbReference type="Gene3D" id="1.10.10.10">
    <property type="entry name" value="Winged helix-like DNA-binding domain superfamily/Winged helix DNA-binding domain"/>
    <property type="match status" value="1"/>
</dbReference>
<protein>
    <submittedName>
        <fullName evidence="7">O-methyltransferase</fullName>
    </submittedName>
</protein>
<dbReference type="GO" id="GO:0046983">
    <property type="term" value="F:protein dimerization activity"/>
    <property type="evidence" value="ECO:0007669"/>
    <property type="project" value="InterPro"/>
</dbReference>
<dbReference type="InterPro" id="IPR012967">
    <property type="entry name" value="COMT_dimerisation"/>
</dbReference>
<dbReference type="Pfam" id="PF00891">
    <property type="entry name" value="Methyltransf_2"/>
    <property type="match status" value="1"/>
</dbReference>
<dbReference type="GO" id="GO:0032259">
    <property type="term" value="P:methylation"/>
    <property type="evidence" value="ECO:0007669"/>
    <property type="project" value="UniProtKB-KW"/>
</dbReference>